<keyword evidence="3" id="KW-1185">Reference proteome</keyword>
<name>A0A1H7WVN1_STIAU</name>
<proteinExistence type="predicted"/>
<dbReference type="AlphaFoldDB" id="A0A1H7WVN1"/>
<protein>
    <submittedName>
        <fullName evidence="2">Uncharacterized protein</fullName>
    </submittedName>
</protein>
<accession>A0A1H7WVN1</accession>
<sequence>MQSGGAIAQGPECNQTDTTVSCCLKKHPGEYERCGALAPKQPPKKSPPPAEPNRLPPLTGSSPEGTREREQRCREYYYRCLDLGGEYERRGMFGKTICQSCWTRCNAEGYWPKEVNDFPCLGG</sequence>
<reference evidence="3" key="1">
    <citation type="submission" date="2016-10" db="EMBL/GenBank/DDBJ databases">
        <authorList>
            <person name="Varghese N."/>
            <person name="Submissions S."/>
        </authorList>
    </citation>
    <scope>NUCLEOTIDE SEQUENCE [LARGE SCALE GENOMIC DNA]</scope>
    <source>
        <strain evidence="3">DSM 17044</strain>
    </source>
</reference>
<evidence type="ECO:0000256" key="1">
    <source>
        <dbReference type="SAM" id="MobiDB-lite"/>
    </source>
</evidence>
<dbReference type="EMBL" id="FOAP01000013">
    <property type="protein sequence ID" value="SEM25008.1"/>
    <property type="molecule type" value="Genomic_DNA"/>
</dbReference>
<feature type="region of interest" description="Disordered" evidence="1">
    <location>
        <begin position="35"/>
        <end position="70"/>
    </location>
</feature>
<organism evidence="2 3">
    <name type="scientific">Stigmatella aurantiaca</name>
    <dbReference type="NCBI Taxonomy" id="41"/>
    <lineage>
        <taxon>Bacteria</taxon>
        <taxon>Pseudomonadati</taxon>
        <taxon>Myxococcota</taxon>
        <taxon>Myxococcia</taxon>
        <taxon>Myxococcales</taxon>
        <taxon>Cystobacterineae</taxon>
        <taxon>Archangiaceae</taxon>
        <taxon>Stigmatella</taxon>
    </lineage>
</organism>
<dbReference type="Proteomes" id="UP000182719">
    <property type="component" value="Unassembled WGS sequence"/>
</dbReference>
<feature type="compositionally biased region" description="Pro residues" evidence="1">
    <location>
        <begin position="40"/>
        <end position="55"/>
    </location>
</feature>
<evidence type="ECO:0000313" key="2">
    <source>
        <dbReference type="EMBL" id="SEM25008.1"/>
    </source>
</evidence>
<gene>
    <name evidence="2" type="ORF">SAMN05444354_113196</name>
</gene>
<evidence type="ECO:0000313" key="3">
    <source>
        <dbReference type="Proteomes" id="UP000182719"/>
    </source>
</evidence>